<evidence type="ECO:0000313" key="1">
    <source>
        <dbReference type="EMBL" id="AOW02106.1"/>
    </source>
</evidence>
<evidence type="ECO:0000313" key="2">
    <source>
        <dbReference type="EMBL" id="RDW24342.1"/>
    </source>
</evidence>
<dbReference type="VEuPathDB" id="FungiDB:YALI1_B30036g"/>
<dbReference type="EMBL" id="KZ859038">
    <property type="protein sequence ID" value="RDW24342.1"/>
    <property type="molecule type" value="Genomic_DNA"/>
</dbReference>
<evidence type="ECO:0000313" key="3">
    <source>
        <dbReference type="Proteomes" id="UP000182444"/>
    </source>
</evidence>
<name>A0A1D8N901_YARLL</name>
<protein>
    <submittedName>
        <fullName evidence="1">Uncharacterized protein</fullName>
    </submittedName>
</protein>
<dbReference type="GeneID" id="7009427"/>
<dbReference type="VEuPathDB" id="FungiDB:YALI0_B23111g"/>
<dbReference type="Proteomes" id="UP000182444">
    <property type="component" value="Chromosome 1B"/>
</dbReference>
<sequence>MSLFGRPTDPFQQALNVQSCHNTALRQYRMAVRSSNVRTRQRALRSHHIYLKQLLDNEAGYETDLFKSLKHIEEVVRKWSVLYKAGDRKGAQKAVEPIYLEFRDTCHTREFEKLSESEQDELLLDICLAYNRLNGSIQDSTALRGQL</sequence>
<dbReference type="EMBL" id="CP017554">
    <property type="protein sequence ID" value="AOW02106.1"/>
    <property type="molecule type" value="Genomic_DNA"/>
</dbReference>
<gene>
    <name evidence="2" type="ORF">B0I71DRAFT_176188</name>
    <name evidence="1" type="ORF">YALI1_B30036g</name>
</gene>
<proteinExistence type="predicted"/>
<accession>A0A1D8N901</accession>
<reference evidence="2 4" key="2">
    <citation type="submission" date="2018-07" db="EMBL/GenBank/DDBJ databases">
        <title>Draft Genome Assemblies for Five Robust Yarrowia lipolytica Strains Exhibiting High Lipid Production and Pentose Sugar Utilization and Sugar Alcohol Secretion from Undetoxified Lignocellulosic Biomass Hydrolysates.</title>
        <authorList>
            <consortium name="DOE Joint Genome Institute"/>
            <person name="Walker C."/>
            <person name="Ryu S."/>
            <person name="Na H."/>
            <person name="Zane M."/>
            <person name="LaButti K."/>
            <person name="Lipzen A."/>
            <person name="Haridas S."/>
            <person name="Barry K."/>
            <person name="Grigoriev I.V."/>
            <person name="Quarterman J."/>
            <person name="Slininger P."/>
            <person name="Dien B."/>
            <person name="Trinh C.T."/>
        </authorList>
    </citation>
    <scope>NUCLEOTIDE SEQUENCE [LARGE SCALE GENOMIC DNA]</scope>
    <source>
        <strain evidence="2 4">YB392</strain>
    </source>
</reference>
<evidence type="ECO:0000313" key="4">
    <source>
        <dbReference type="Proteomes" id="UP000256601"/>
    </source>
</evidence>
<dbReference type="RefSeq" id="XP_002143023.1">
    <property type="nucleotide sequence ID" value="XM_002142987.1"/>
</dbReference>
<dbReference type="AlphaFoldDB" id="A0A1D8N901"/>
<reference evidence="1 3" key="1">
    <citation type="journal article" date="2016" name="PLoS ONE">
        <title>Sequence Assembly of Yarrowia lipolytica Strain W29/CLIB89 Shows Transposable Element Diversity.</title>
        <authorList>
            <person name="Magnan C."/>
            <person name="Yu J."/>
            <person name="Chang I."/>
            <person name="Jahn E."/>
            <person name="Kanomata Y."/>
            <person name="Wu J."/>
            <person name="Zeller M."/>
            <person name="Oakes M."/>
            <person name="Baldi P."/>
            <person name="Sandmeyer S."/>
        </authorList>
    </citation>
    <scope>NUCLEOTIDE SEQUENCE [LARGE SCALE GENOMIC DNA]</scope>
    <source>
        <strain evidence="1">CLIB89</strain>
        <strain evidence="3">CLIB89(W29)</strain>
    </source>
</reference>
<dbReference type="OrthoDB" id="4082718at2759"/>
<organism evidence="1 3">
    <name type="scientific">Yarrowia lipolytica</name>
    <name type="common">Candida lipolytica</name>
    <dbReference type="NCBI Taxonomy" id="4952"/>
    <lineage>
        <taxon>Eukaryota</taxon>
        <taxon>Fungi</taxon>
        <taxon>Dikarya</taxon>
        <taxon>Ascomycota</taxon>
        <taxon>Saccharomycotina</taxon>
        <taxon>Dipodascomycetes</taxon>
        <taxon>Dipodascales</taxon>
        <taxon>Dipodascales incertae sedis</taxon>
        <taxon>Yarrowia</taxon>
    </lineage>
</organism>
<dbReference type="Proteomes" id="UP000256601">
    <property type="component" value="Unassembled WGS sequence"/>
</dbReference>
<dbReference type="KEGG" id="yli:7009427"/>